<gene>
    <name evidence="7" type="ORF">MNBD_GAMMA13-178</name>
</gene>
<dbReference type="GO" id="GO:0008168">
    <property type="term" value="F:methyltransferase activity"/>
    <property type="evidence" value="ECO:0007669"/>
    <property type="project" value="UniProtKB-KW"/>
</dbReference>
<keyword evidence="7" id="KW-0489">Methyltransferase</keyword>
<dbReference type="PRINTS" id="PR00409">
    <property type="entry name" value="PHDIOXRDTASE"/>
</dbReference>
<organism evidence="7">
    <name type="scientific">hydrothermal vent metagenome</name>
    <dbReference type="NCBI Taxonomy" id="652676"/>
    <lineage>
        <taxon>unclassified sequences</taxon>
        <taxon>metagenomes</taxon>
        <taxon>ecological metagenomes</taxon>
    </lineage>
</organism>
<evidence type="ECO:0000256" key="4">
    <source>
        <dbReference type="ARBA" id="ARBA00023004"/>
    </source>
</evidence>
<keyword evidence="7" id="KW-0560">Oxidoreductase</keyword>
<dbReference type="SUPFAM" id="SSF52343">
    <property type="entry name" value="Ferredoxin reductase-like, C-terminal NADP-linked domain"/>
    <property type="match status" value="1"/>
</dbReference>
<dbReference type="Gene3D" id="3.40.50.80">
    <property type="entry name" value="Nucleotide-binding domain of ferredoxin-NADP reductase (FNR) module"/>
    <property type="match status" value="1"/>
</dbReference>
<dbReference type="AlphaFoldDB" id="A0A3B0ZMK9"/>
<dbReference type="EC" id="1.14.13.-" evidence="7"/>
<dbReference type="PROSITE" id="PS51384">
    <property type="entry name" value="FAD_FR"/>
    <property type="match status" value="1"/>
</dbReference>
<evidence type="ECO:0000313" key="7">
    <source>
        <dbReference type="EMBL" id="VAW82604.1"/>
    </source>
</evidence>
<dbReference type="InterPro" id="IPR017938">
    <property type="entry name" value="Riboflavin_synthase-like_b-brl"/>
</dbReference>
<reference evidence="7" key="1">
    <citation type="submission" date="2018-06" db="EMBL/GenBank/DDBJ databases">
        <authorList>
            <person name="Zhirakovskaya E."/>
        </authorList>
    </citation>
    <scope>NUCLEOTIDE SEQUENCE</scope>
</reference>
<evidence type="ECO:0000259" key="6">
    <source>
        <dbReference type="PROSITE" id="PS51384"/>
    </source>
</evidence>
<feature type="non-terminal residue" evidence="7">
    <location>
        <position position="147"/>
    </location>
</feature>
<evidence type="ECO:0000256" key="3">
    <source>
        <dbReference type="ARBA" id="ARBA00022723"/>
    </source>
</evidence>
<sequence>MQLIVTHKHVVAADTVCVRFASAGGGRLTTFKPGAHIEMSFFGMMRRYSLTSLSSETNHYEICVLRTNPNAGGSAYIHDRLKPGDTIEVSEPQNDFPLNCDAAYTVFVAGGIGITPFYTMMDALHRAGSPFELHYAARAKNRFLPIS</sequence>
<proteinExistence type="predicted"/>
<evidence type="ECO:0000256" key="2">
    <source>
        <dbReference type="ARBA" id="ARBA00022714"/>
    </source>
</evidence>
<dbReference type="InterPro" id="IPR008333">
    <property type="entry name" value="Cbr1-like_FAD-bd_dom"/>
</dbReference>
<dbReference type="PANTHER" id="PTHR47354:SF1">
    <property type="entry name" value="CARNITINE MONOOXYGENASE REDUCTASE SUBUNIT"/>
    <property type="match status" value="1"/>
</dbReference>
<dbReference type="GO" id="GO:0032259">
    <property type="term" value="P:methylation"/>
    <property type="evidence" value="ECO:0007669"/>
    <property type="project" value="UniProtKB-KW"/>
</dbReference>
<dbReference type="EMBL" id="UOFK01000326">
    <property type="protein sequence ID" value="VAW82604.1"/>
    <property type="molecule type" value="Genomic_DNA"/>
</dbReference>
<dbReference type="InterPro" id="IPR017927">
    <property type="entry name" value="FAD-bd_FR_type"/>
</dbReference>
<dbReference type="GO" id="GO:0051537">
    <property type="term" value="F:2 iron, 2 sulfur cluster binding"/>
    <property type="evidence" value="ECO:0007669"/>
    <property type="project" value="UniProtKB-KW"/>
</dbReference>
<evidence type="ECO:0000256" key="1">
    <source>
        <dbReference type="ARBA" id="ARBA00022630"/>
    </source>
</evidence>
<dbReference type="InterPro" id="IPR050415">
    <property type="entry name" value="MRET"/>
</dbReference>
<keyword evidence="4" id="KW-0408">Iron</keyword>
<dbReference type="InterPro" id="IPR039261">
    <property type="entry name" value="FNR_nucleotide-bd"/>
</dbReference>
<keyword evidence="5" id="KW-0411">Iron-sulfur</keyword>
<dbReference type="CDD" id="cd06185">
    <property type="entry name" value="PDR_like"/>
    <property type="match status" value="1"/>
</dbReference>
<keyword evidence="1" id="KW-0285">Flavoprotein</keyword>
<feature type="domain" description="FAD-binding FR-type" evidence="6">
    <location>
        <begin position="1"/>
        <end position="99"/>
    </location>
</feature>
<name>A0A3B0ZMK9_9ZZZZ</name>
<evidence type="ECO:0000256" key="5">
    <source>
        <dbReference type="ARBA" id="ARBA00023014"/>
    </source>
</evidence>
<dbReference type="GO" id="GO:0046872">
    <property type="term" value="F:metal ion binding"/>
    <property type="evidence" value="ECO:0007669"/>
    <property type="project" value="UniProtKB-KW"/>
</dbReference>
<accession>A0A3B0ZMK9</accession>
<dbReference type="PANTHER" id="PTHR47354">
    <property type="entry name" value="NADH OXIDOREDUCTASE HCR"/>
    <property type="match status" value="1"/>
</dbReference>
<protein>
    <submittedName>
        <fullName evidence="7">Flavodoxin reductases (Ferredoxin-NADPH reductases) family 1 Vanillate O-demethylase oxidoreductase</fullName>
        <ecNumber evidence="7">1.14.13.-</ecNumber>
    </submittedName>
</protein>
<dbReference type="Gene3D" id="2.40.30.10">
    <property type="entry name" value="Translation factors"/>
    <property type="match status" value="1"/>
</dbReference>
<dbReference type="SUPFAM" id="SSF63380">
    <property type="entry name" value="Riboflavin synthase domain-like"/>
    <property type="match status" value="1"/>
</dbReference>
<dbReference type="Pfam" id="PF00970">
    <property type="entry name" value="FAD_binding_6"/>
    <property type="match status" value="1"/>
</dbReference>
<keyword evidence="2" id="KW-0001">2Fe-2S</keyword>
<dbReference type="GO" id="GO:0016491">
    <property type="term" value="F:oxidoreductase activity"/>
    <property type="evidence" value="ECO:0007669"/>
    <property type="project" value="UniProtKB-KW"/>
</dbReference>
<keyword evidence="3" id="KW-0479">Metal-binding</keyword>
<keyword evidence="7" id="KW-0808">Transferase</keyword>